<dbReference type="Gene3D" id="3.40.50.300">
    <property type="entry name" value="P-loop containing nucleotide triphosphate hydrolases"/>
    <property type="match status" value="1"/>
</dbReference>
<dbReference type="InterPro" id="IPR027417">
    <property type="entry name" value="P-loop_NTPase"/>
</dbReference>
<evidence type="ECO:0000313" key="4">
    <source>
        <dbReference type="Proteomes" id="UP000626109"/>
    </source>
</evidence>
<gene>
    <name evidence="3" type="ORF">PGLA2088_LOCUS46346</name>
</gene>
<dbReference type="Proteomes" id="UP000626109">
    <property type="component" value="Unassembled WGS sequence"/>
</dbReference>
<reference evidence="3" key="1">
    <citation type="submission" date="2021-02" db="EMBL/GenBank/DDBJ databases">
        <authorList>
            <person name="Dougan E. K."/>
            <person name="Rhodes N."/>
            <person name="Thang M."/>
            <person name="Chan C."/>
        </authorList>
    </citation>
    <scope>NUCLEOTIDE SEQUENCE</scope>
</reference>
<protein>
    <recommendedName>
        <fullName evidence="2">Helicase C-terminal domain-containing protein</fullName>
    </recommendedName>
</protein>
<dbReference type="GO" id="GO:0004386">
    <property type="term" value="F:helicase activity"/>
    <property type="evidence" value="ECO:0007669"/>
    <property type="project" value="TreeGrafter"/>
</dbReference>
<dbReference type="AlphaFoldDB" id="A0A813LKR9"/>
<feature type="non-terminal residue" evidence="3">
    <location>
        <position position="290"/>
    </location>
</feature>
<feature type="region of interest" description="Disordered" evidence="1">
    <location>
        <begin position="51"/>
        <end position="72"/>
    </location>
</feature>
<evidence type="ECO:0000259" key="2">
    <source>
        <dbReference type="PROSITE" id="PS51194"/>
    </source>
</evidence>
<dbReference type="PANTHER" id="PTHR18934">
    <property type="entry name" value="ATP-DEPENDENT RNA HELICASE"/>
    <property type="match status" value="1"/>
</dbReference>
<feature type="domain" description="Helicase C-terminal" evidence="2">
    <location>
        <begin position="118"/>
        <end position="290"/>
    </location>
</feature>
<dbReference type="EMBL" id="CAJNNW010036134">
    <property type="protein sequence ID" value="CAE8732312.1"/>
    <property type="molecule type" value="Genomic_DNA"/>
</dbReference>
<organism evidence="3 4">
    <name type="scientific">Polarella glacialis</name>
    <name type="common">Dinoflagellate</name>
    <dbReference type="NCBI Taxonomy" id="89957"/>
    <lineage>
        <taxon>Eukaryota</taxon>
        <taxon>Sar</taxon>
        <taxon>Alveolata</taxon>
        <taxon>Dinophyceae</taxon>
        <taxon>Suessiales</taxon>
        <taxon>Suessiaceae</taxon>
        <taxon>Polarella</taxon>
    </lineage>
</organism>
<dbReference type="Pfam" id="PF00271">
    <property type="entry name" value="Helicase_C"/>
    <property type="match status" value="1"/>
</dbReference>
<comment type="caution">
    <text evidence="3">The sequence shown here is derived from an EMBL/GenBank/DDBJ whole genome shotgun (WGS) entry which is preliminary data.</text>
</comment>
<dbReference type="CDD" id="cd18791">
    <property type="entry name" value="SF2_C_RHA"/>
    <property type="match status" value="1"/>
</dbReference>
<dbReference type="SUPFAM" id="SSF52540">
    <property type="entry name" value="P-loop containing nucleoside triphosphate hydrolases"/>
    <property type="match status" value="1"/>
</dbReference>
<proteinExistence type="predicted"/>
<sequence length="290" mass="32141">MDKDLFGRYFGGAPGLTVPGRTFPVKTFYLEDALQVTRHVMDPTAEWCIGGGKGKGKGKGKDSGDANDLDAAKREDLSQAAVRQRYGKYGDRVQAALSRVEQDEVNYDLLVQLLEGDTLQKLDDEAPSDDTPARPSGVLVFLSGAKEIEKVQEALLQSREFRSEPARSWVLPLHGSLPSEDQKKVFNRPPPGVRKIILSTNVAETSVTIDDVGYVVDTGRMKEMRYDASKRMSSLEDTVVSQTNARQRRGRAGRVAPGLAVHLGLTRHRHDKLLDDHQPPEVRRVPLEQL</sequence>
<dbReference type="GO" id="GO:0003723">
    <property type="term" value="F:RNA binding"/>
    <property type="evidence" value="ECO:0007669"/>
    <property type="project" value="TreeGrafter"/>
</dbReference>
<evidence type="ECO:0000313" key="3">
    <source>
        <dbReference type="EMBL" id="CAE8732312.1"/>
    </source>
</evidence>
<dbReference type="PANTHER" id="PTHR18934:SF145">
    <property type="entry name" value="ATP-DEPENDENT RNA HELICASE DHX57-RELATED"/>
    <property type="match status" value="1"/>
</dbReference>
<feature type="compositionally biased region" description="Basic and acidic residues" evidence="1">
    <location>
        <begin position="272"/>
        <end position="290"/>
    </location>
</feature>
<feature type="compositionally biased region" description="Basic and acidic residues" evidence="1">
    <location>
        <begin position="59"/>
        <end position="72"/>
    </location>
</feature>
<dbReference type="PROSITE" id="PS51194">
    <property type="entry name" value="HELICASE_CTER"/>
    <property type="match status" value="1"/>
</dbReference>
<evidence type="ECO:0000256" key="1">
    <source>
        <dbReference type="SAM" id="MobiDB-lite"/>
    </source>
</evidence>
<dbReference type="SMART" id="SM00490">
    <property type="entry name" value="HELICc"/>
    <property type="match status" value="1"/>
</dbReference>
<accession>A0A813LKR9</accession>
<feature type="region of interest" description="Disordered" evidence="1">
    <location>
        <begin position="270"/>
        <end position="290"/>
    </location>
</feature>
<dbReference type="InterPro" id="IPR001650">
    <property type="entry name" value="Helicase_C-like"/>
</dbReference>
<name>A0A813LKR9_POLGL</name>